<feature type="compositionally biased region" description="Polar residues" evidence="2">
    <location>
        <begin position="541"/>
        <end position="563"/>
    </location>
</feature>
<feature type="coiled-coil region" evidence="1">
    <location>
        <begin position="154"/>
        <end position="181"/>
    </location>
</feature>
<sequence>MATNTTNDVSFITNIEQFYRSNFDFDRLLLAANEITQLTKDEFVNRLTTHGGDDKNNEKKEKLDVLRIKLATHVINKLEIKKNILIQNRHKCSKMAYDVWLLINSLVDGKPSNESLEILTKVKTNSNEQMLNDTIILDASNDSKKTLDVVLDIVRKLEKKMEEFLIENNQLKKKIDQLCKLKNFNILNSEIINNNDENGAFSQIDSAPNASSLNEEFENPRDQTRQFSFVVKNGQPHLVQNKKYAQKIGVGSKESSSLSGTYAIYDYFTANWPNQTTEEDVKVFISEFADIEDIKELTPRYNYYKSFHVRVRSNFKDQMLNPTNWPLNIKVRRYFEPKKKKVFERSRVEEQKSTRTYGHYDNYANGRYYRSGHTERSRGGSKAGTFGKRPFGRQSGTKSTPRVNENRHSVKLPPSGGFTGGYTNGPASASTSNRNANSTPSNTGKGTACVAVNGPSNSTGNRTANSTDNGTGNGTASSAVNANNSNNPSSVTRPSGSKPSGSINSIEFSSRANGENKRKSRVESDSSSDGSVFEIAPKKVSQFTQDATDASVNESQSPENMQI</sequence>
<proteinExistence type="predicted"/>
<evidence type="ECO:0000256" key="1">
    <source>
        <dbReference type="SAM" id="Coils"/>
    </source>
</evidence>
<dbReference type="OrthoDB" id="10227938at2759"/>
<comment type="caution">
    <text evidence="3">The sequence shown here is derived from an EMBL/GenBank/DDBJ whole genome shotgun (WGS) entry which is preliminary data.</text>
</comment>
<feature type="compositionally biased region" description="Low complexity" evidence="2">
    <location>
        <begin position="476"/>
        <end position="491"/>
    </location>
</feature>
<accession>A0A814I1E6</accession>
<evidence type="ECO:0000256" key="2">
    <source>
        <dbReference type="SAM" id="MobiDB-lite"/>
    </source>
</evidence>
<keyword evidence="4" id="KW-1185">Reference proteome</keyword>
<gene>
    <name evidence="3" type="ORF">OXX778_LOCUS17285</name>
</gene>
<evidence type="ECO:0000313" key="4">
    <source>
        <dbReference type="Proteomes" id="UP000663879"/>
    </source>
</evidence>
<dbReference type="Proteomes" id="UP000663879">
    <property type="component" value="Unassembled WGS sequence"/>
</dbReference>
<feature type="compositionally biased region" description="Low complexity" evidence="2">
    <location>
        <begin position="426"/>
        <end position="443"/>
    </location>
</feature>
<protein>
    <submittedName>
        <fullName evidence="3">Uncharacterized protein</fullName>
    </submittedName>
</protein>
<feature type="compositionally biased region" description="Basic and acidic residues" evidence="2">
    <location>
        <begin position="514"/>
        <end position="524"/>
    </location>
</feature>
<evidence type="ECO:0000313" key="3">
    <source>
        <dbReference type="EMBL" id="CAF1019064.1"/>
    </source>
</evidence>
<feature type="compositionally biased region" description="Polar residues" evidence="2">
    <location>
        <begin position="454"/>
        <end position="470"/>
    </location>
</feature>
<dbReference type="EMBL" id="CAJNOC010004369">
    <property type="protein sequence ID" value="CAF1019064.1"/>
    <property type="molecule type" value="Genomic_DNA"/>
</dbReference>
<dbReference type="AlphaFoldDB" id="A0A814I1E6"/>
<feature type="compositionally biased region" description="Low complexity" evidence="2">
    <location>
        <begin position="525"/>
        <end position="534"/>
    </location>
</feature>
<keyword evidence="1" id="KW-0175">Coiled coil</keyword>
<organism evidence="3 4">
    <name type="scientific">Brachionus calyciflorus</name>
    <dbReference type="NCBI Taxonomy" id="104777"/>
    <lineage>
        <taxon>Eukaryota</taxon>
        <taxon>Metazoa</taxon>
        <taxon>Spiralia</taxon>
        <taxon>Gnathifera</taxon>
        <taxon>Rotifera</taxon>
        <taxon>Eurotatoria</taxon>
        <taxon>Monogononta</taxon>
        <taxon>Pseudotrocha</taxon>
        <taxon>Ploima</taxon>
        <taxon>Brachionidae</taxon>
        <taxon>Brachionus</taxon>
    </lineage>
</organism>
<name>A0A814I1E6_9BILA</name>
<feature type="compositionally biased region" description="Polar residues" evidence="2">
    <location>
        <begin position="492"/>
        <end position="513"/>
    </location>
</feature>
<reference evidence="3" key="1">
    <citation type="submission" date="2021-02" db="EMBL/GenBank/DDBJ databases">
        <authorList>
            <person name="Nowell W R."/>
        </authorList>
    </citation>
    <scope>NUCLEOTIDE SEQUENCE</scope>
    <source>
        <strain evidence="3">Ploen Becks lab</strain>
    </source>
</reference>
<feature type="region of interest" description="Disordered" evidence="2">
    <location>
        <begin position="359"/>
        <end position="563"/>
    </location>
</feature>
<feature type="compositionally biased region" description="Polar residues" evidence="2">
    <location>
        <begin position="394"/>
        <end position="403"/>
    </location>
</feature>